<feature type="region of interest" description="Disordered" evidence="1">
    <location>
        <begin position="192"/>
        <end position="217"/>
    </location>
</feature>
<evidence type="ECO:0000313" key="3">
    <source>
        <dbReference type="EMBL" id="QSS63931.1"/>
    </source>
</evidence>
<feature type="region of interest" description="Disordered" evidence="1">
    <location>
        <begin position="23"/>
        <end position="42"/>
    </location>
</feature>
<reference evidence="3" key="1">
    <citation type="submission" date="2021-01" db="EMBL/GenBank/DDBJ databases">
        <title>Chromosome-level genome assembly of a human fungal pathogen reveals clustering of transcriptionally co-regulated genes.</title>
        <authorList>
            <person name="Voorhies M."/>
            <person name="Cohen S."/>
            <person name="Shea T.P."/>
            <person name="Petrus S."/>
            <person name="Munoz J.F."/>
            <person name="Poplawski S."/>
            <person name="Goldman W.E."/>
            <person name="Michael T."/>
            <person name="Cuomo C.A."/>
            <person name="Sil A."/>
            <person name="Beyhan S."/>
        </authorList>
    </citation>
    <scope>NUCLEOTIDE SEQUENCE</scope>
    <source>
        <strain evidence="3">WU24</strain>
    </source>
</reference>
<feature type="region of interest" description="Disordered" evidence="1">
    <location>
        <begin position="107"/>
        <end position="144"/>
    </location>
</feature>
<gene>
    <name evidence="3" type="ORF">I7I51_00992</name>
</gene>
<feature type="compositionally biased region" description="Acidic residues" evidence="1">
    <location>
        <begin position="131"/>
        <end position="140"/>
    </location>
</feature>
<dbReference type="Proteomes" id="UP000663671">
    <property type="component" value="Chromosome 1"/>
</dbReference>
<name>A0A8A1MDD3_AJECA</name>
<dbReference type="PANTHER" id="PTHR36102:SF1">
    <property type="entry name" value="YDR124W-LIKE HELICAL BUNDLE DOMAIN-CONTAINING PROTEIN"/>
    <property type="match status" value="1"/>
</dbReference>
<dbReference type="InterPro" id="IPR021264">
    <property type="entry name" value="AFUB_079030/YDR124W-like"/>
</dbReference>
<organism evidence="3 4">
    <name type="scientific">Ajellomyces capsulatus</name>
    <name type="common">Darling's disease fungus</name>
    <name type="synonym">Histoplasma capsulatum</name>
    <dbReference type="NCBI Taxonomy" id="5037"/>
    <lineage>
        <taxon>Eukaryota</taxon>
        <taxon>Fungi</taxon>
        <taxon>Dikarya</taxon>
        <taxon>Ascomycota</taxon>
        <taxon>Pezizomycotina</taxon>
        <taxon>Eurotiomycetes</taxon>
        <taxon>Eurotiomycetidae</taxon>
        <taxon>Onygenales</taxon>
        <taxon>Ajellomycetaceae</taxon>
        <taxon>Histoplasma</taxon>
    </lineage>
</organism>
<feature type="region of interest" description="Disordered" evidence="1">
    <location>
        <begin position="307"/>
        <end position="347"/>
    </location>
</feature>
<dbReference type="PANTHER" id="PTHR36102">
    <property type="entry name" value="CHROMOSOME 10, WHOLE GENOME SHOTGUN SEQUENCE"/>
    <property type="match status" value="1"/>
</dbReference>
<dbReference type="InterPro" id="IPR047092">
    <property type="entry name" value="AFUB_07903/YDR124W-like_hel"/>
</dbReference>
<evidence type="ECO:0000259" key="2">
    <source>
        <dbReference type="Pfam" id="PF11001"/>
    </source>
</evidence>
<protein>
    <recommendedName>
        <fullName evidence="2">Subtelomeric hrmA-associated cluster protein AFUB-079030/YDR124W-like helical bundle domain-containing protein</fullName>
    </recommendedName>
</protein>
<dbReference type="Pfam" id="PF11001">
    <property type="entry name" value="AFUB_07903_YDR124W_hel"/>
    <property type="match status" value="1"/>
</dbReference>
<evidence type="ECO:0000256" key="1">
    <source>
        <dbReference type="SAM" id="MobiDB-lite"/>
    </source>
</evidence>
<feature type="compositionally biased region" description="Basic and acidic residues" evidence="1">
    <location>
        <begin position="201"/>
        <end position="211"/>
    </location>
</feature>
<evidence type="ECO:0000313" key="4">
    <source>
        <dbReference type="Proteomes" id="UP000663671"/>
    </source>
</evidence>
<dbReference type="EMBL" id="CP069114">
    <property type="protein sequence ID" value="QSS63931.1"/>
    <property type="molecule type" value="Genomic_DNA"/>
</dbReference>
<sequence>MSTQSSTDGSERGTSFCQLNHWSLSGDSGIYPASRSKSRRSAPELLQGVTVGPGHESKEVQYDFSPSMLPFHNRLFPTNLKAHFQQCVSQTQDPMNPNLRRPLPRLCSVDMPSRKPSISQKRQRSLHYPTDESETDNDFGDDPRDMIGIPIGDEDRVIAYYAEAFKAFQQLNCRQIAKAYIKAIEPRKQARHPYNGGKVAPGEERDPEKTKPSWWPAGVIHKEPDHLKKIDRIKLLIHILRNLRQARGMTVRKLREAGEDVQQRRLKPREKSAVLEEIYRVREMEEHYEDEQIDASTLVYVTVRKGAKRNSDRDSKSPSELGNPIHSKNRRLTSSPEIEESVSPMERKDAMAMTNPFELRPAFVPITGIKPEHEQFTHHFNNQPGTPSCNAPYQTATNLHGLPSPAKDQHLDPPAGKATGPYLTSSSIFYPFRYSGDPTVYHGIAMQTSQSQRSFPLADVHGTRDTHTPSSDWFIRLPVVDDDYSAAPWG</sequence>
<proteinExistence type="predicted"/>
<feature type="domain" description="Subtelomeric hrmA-associated cluster protein AFUB-079030/YDR124W-like helical bundle" evidence="2">
    <location>
        <begin position="151"/>
        <end position="284"/>
    </location>
</feature>
<dbReference type="OrthoDB" id="5338458at2759"/>
<dbReference type="VEuPathDB" id="FungiDB:I7I51_00992"/>
<accession>A0A8A1MDD3</accession>
<dbReference type="AlphaFoldDB" id="A0A8A1MDD3"/>